<dbReference type="GO" id="GO:0008972">
    <property type="term" value="F:phosphomethylpyrimidine kinase activity"/>
    <property type="evidence" value="ECO:0007669"/>
    <property type="project" value="TreeGrafter"/>
</dbReference>
<proteinExistence type="predicted"/>
<dbReference type="PANTHER" id="PTHR20858">
    <property type="entry name" value="PHOSPHOMETHYLPYRIMIDINE KINASE"/>
    <property type="match status" value="1"/>
</dbReference>
<keyword evidence="5" id="KW-0067">ATP-binding</keyword>
<evidence type="ECO:0000256" key="5">
    <source>
        <dbReference type="ARBA" id="ARBA00022840"/>
    </source>
</evidence>
<dbReference type="Gene3D" id="3.40.1190.20">
    <property type="match status" value="1"/>
</dbReference>
<dbReference type="NCBIfam" id="NF005491">
    <property type="entry name" value="PRK07105.1"/>
    <property type="match status" value="1"/>
</dbReference>
<dbReference type="InterPro" id="IPR013749">
    <property type="entry name" value="PM/HMP-P_kinase-1"/>
</dbReference>
<gene>
    <name evidence="7" type="primary">pdxK_13</name>
    <name evidence="7" type="ORF">SDC9_161464</name>
</gene>
<dbReference type="AlphaFoldDB" id="A0A645FIA9"/>
<keyword evidence="2 7" id="KW-0808">Transferase</keyword>
<dbReference type="Pfam" id="PF08543">
    <property type="entry name" value="Phos_pyr_kin"/>
    <property type="match status" value="1"/>
</dbReference>
<dbReference type="GO" id="GO:0008478">
    <property type="term" value="F:pyridoxal kinase activity"/>
    <property type="evidence" value="ECO:0007669"/>
    <property type="project" value="UniProtKB-EC"/>
</dbReference>
<comment type="caution">
    <text evidence="7">The sequence shown here is derived from an EMBL/GenBank/DDBJ whole genome shotgun (WGS) entry which is preliminary data.</text>
</comment>
<dbReference type="GO" id="GO:0009443">
    <property type="term" value="P:pyridoxal 5'-phosphate salvage"/>
    <property type="evidence" value="ECO:0007669"/>
    <property type="project" value="InterPro"/>
</dbReference>
<evidence type="ECO:0000256" key="2">
    <source>
        <dbReference type="ARBA" id="ARBA00022679"/>
    </source>
</evidence>
<evidence type="ECO:0000256" key="4">
    <source>
        <dbReference type="ARBA" id="ARBA00022777"/>
    </source>
</evidence>
<accession>A0A645FIA9</accession>
<dbReference type="PANTHER" id="PTHR20858:SF17">
    <property type="entry name" value="HYDROXYMETHYLPYRIMIDINE_PHOSPHOMETHYLPYRIMIDINE KINASE THI20-RELATED"/>
    <property type="match status" value="1"/>
</dbReference>
<reference evidence="7" key="1">
    <citation type="submission" date="2019-08" db="EMBL/GenBank/DDBJ databases">
        <authorList>
            <person name="Kucharzyk K."/>
            <person name="Murdoch R.W."/>
            <person name="Higgins S."/>
            <person name="Loffler F."/>
        </authorList>
    </citation>
    <scope>NUCLEOTIDE SEQUENCE</scope>
</reference>
<sequence length="261" mass="28705">MALPVISAMGAEVSVIPTAVLSTHTGGFTGYTYRDLTEDILPVGRHWKSLGLKFDALYTGFLGSFEQLEIVEELFDLLKTRDTLIVVDPVMADNGSLYKVFPQDFPKGMRRLCGKADLIVPNLTEAALLLGEPYEEGPYTEEYINGMLHRLGELGPNHVVLTGVHLDENHLGATCYDVRSGRIDYAMGRRIEGSYHGTGDVFASVVVGALMNGCELIRAVRIAVDFTVRSIERTREAGTDLRFGVNFEAGLPRLIQRLGLL</sequence>
<evidence type="ECO:0000259" key="6">
    <source>
        <dbReference type="Pfam" id="PF08543"/>
    </source>
</evidence>
<name>A0A645FIA9_9ZZZZ</name>
<dbReference type="GO" id="GO:0005829">
    <property type="term" value="C:cytosol"/>
    <property type="evidence" value="ECO:0007669"/>
    <property type="project" value="TreeGrafter"/>
</dbReference>
<dbReference type="GO" id="GO:0008902">
    <property type="term" value="F:hydroxymethylpyrimidine kinase activity"/>
    <property type="evidence" value="ECO:0007669"/>
    <property type="project" value="TreeGrafter"/>
</dbReference>
<keyword evidence="4 7" id="KW-0418">Kinase</keyword>
<keyword evidence="3" id="KW-0547">Nucleotide-binding</keyword>
<organism evidence="7">
    <name type="scientific">bioreactor metagenome</name>
    <dbReference type="NCBI Taxonomy" id="1076179"/>
    <lineage>
        <taxon>unclassified sequences</taxon>
        <taxon>metagenomes</taxon>
        <taxon>ecological metagenomes</taxon>
    </lineage>
</organism>
<evidence type="ECO:0000256" key="3">
    <source>
        <dbReference type="ARBA" id="ARBA00022741"/>
    </source>
</evidence>
<evidence type="ECO:0000313" key="7">
    <source>
        <dbReference type="EMBL" id="MPN14138.1"/>
    </source>
</evidence>
<protein>
    <recommendedName>
        <fullName evidence="1">pyridoxal kinase</fullName>
        <ecNumber evidence="1">2.7.1.35</ecNumber>
    </recommendedName>
</protein>
<dbReference type="GO" id="GO:0005524">
    <property type="term" value="F:ATP binding"/>
    <property type="evidence" value="ECO:0007669"/>
    <property type="project" value="UniProtKB-KW"/>
</dbReference>
<dbReference type="InterPro" id="IPR029056">
    <property type="entry name" value="Ribokinase-like"/>
</dbReference>
<feature type="domain" description="Pyridoxamine kinase/Phosphomethylpyrimidine kinase" evidence="6">
    <location>
        <begin position="50"/>
        <end position="238"/>
    </location>
</feature>
<dbReference type="EC" id="2.7.1.35" evidence="1"/>
<dbReference type="InterPro" id="IPR004625">
    <property type="entry name" value="PyrdxlKinase"/>
</dbReference>
<dbReference type="CDD" id="cd01173">
    <property type="entry name" value="pyridoxal_pyridoxamine_kinase"/>
    <property type="match status" value="1"/>
</dbReference>
<dbReference type="SUPFAM" id="SSF53613">
    <property type="entry name" value="Ribokinase-like"/>
    <property type="match status" value="1"/>
</dbReference>
<evidence type="ECO:0000256" key="1">
    <source>
        <dbReference type="ARBA" id="ARBA00012104"/>
    </source>
</evidence>
<dbReference type="GO" id="GO:0009228">
    <property type="term" value="P:thiamine biosynthetic process"/>
    <property type="evidence" value="ECO:0007669"/>
    <property type="project" value="TreeGrafter"/>
</dbReference>
<dbReference type="EMBL" id="VSSQ01060731">
    <property type="protein sequence ID" value="MPN14138.1"/>
    <property type="molecule type" value="Genomic_DNA"/>
</dbReference>